<keyword evidence="1" id="KW-0233">DNA recombination</keyword>
<protein>
    <recommendedName>
        <fullName evidence="4">Phage integrase family protein</fullName>
    </recommendedName>
</protein>
<dbReference type="InterPro" id="IPR013762">
    <property type="entry name" value="Integrase-like_cat_sf"/>
</dbReference>
<proteinExistence type="predicted"/>
<reference evidence="2" key="1">
    <citation type="submission" date="2020-05" db="EMBL/GenBank/DDBJ databases">
        <title>Genomic insights into acetone-butanol-ethanol (ABE) fermentation by sequencing solventogenic clostridia strains.</title>
        <authorList>
            <person name="Brown S."/>
        </authorList>
    </citation>
    <scope>NUCLEOTIDE SEQUENCE</scope>
    <source>
        <strain evidence="2">DJ126</strain>
    </source>
</reference>
<dbReference type="Proteomes" id="UP000821656">
    <property type="component" value="Unassembled WGS sequence"/>
</dbReference>
<dbReference type="RefSeq" id="WP_077306004.1">
    <property type="nucleotide sequence ID" value="NZ_CP016090.1"/>
</dbReference>
<sequence>MEQINRKTVIRKENNSFFCINDINGYIELFDKYKDKKVIQNKFFSDNVWILSYDNNQKKHCRRISFNQISKEYQILIKSMILKKLNDKRILLPATLVVKYKCLIKVIEEIGELNEKNLEKYDDYLYEHKHKSSFIDKLRTAFFDLMNFTNNTDINLYFYLTTNYYNSEIHSKARDLPDFKSILIFDTRINDVFPKLNSEYKLKYYMIYIWWNLTMIIPLRPNEFLKLKYECCWKDSDGKYWIHVPRSKVEDEKAKIKLVYELQCSREIFEIIENYKVFIKQYIDGTTKLLFPFKLRYKTFNNKQKKISDRLRINKNDQNNHDGNCVLAKFEETYLSNELEGGQYSHITLGDTRHYAFCNMILQGLNPLVIAQIGGHTSLDAQLHYYNHIENCTNAYTKELAYRYRIKNHKILCSLDKYNEAEFKSRTLSQLYKDNELLEIEKGHCLKYRKNDDKIDFSECGEECYECENFIADFKKYPEMRELYQEKSNEYQNILDKQLAIIKYISNDLKKDIEVKNNQNIVNPMNNSELLNTGHSLINNINKKAILDGNLLEFILK</sequence>
<evidence type="ECO:0000313" key="2">
    <source>
        <dbReference type="EMBL" id="NRV07146.1"/>
    </source>
</evidence>
<name>A0A9Q5CEC7_CLOBE</name>
<dbReference type="SUPFAM" id="SSF56349">
    <property type="entry name" value="DNA breaking-rejoining enzymes"/>
    <property type="match status" value="1"/>
</dbReference>
<evidence type="ECO:0000313" key="3">
    <source>
        <dbReference type="Proteomes" id="UP000821656"/>
    </source>
</evidence>
<evidence type="ECO:0008006" key="4">
    <source>
        <dbReference type="Google" id="ProtNLM"/>
    </source>
</evidence>
<dbReference type="InterPro" id="IPR011010">
    <property type="entry name" value="DNA_brk_join_enz"/>
</dbReference>
<dbReference type="EMBL" id="JABSXK010000001">
    <property type="protein sequence ID" value="NRV07146.1"/>
    <property type="molecule type" value="Genomic_DNA"/>
</dbReference>
<dbReference type="GO" id="GO:0015074">
    <property type="term" value="P:DNA integration"/>
    <property type="evidence" value="ECO:0007669"/>
    <property type="project" value="InterPro"/>
</dbReference>
<dbReference type="AlphaFoldDB" id="A0A9Q5CEC7"/>
<organism evidence="2 3">
    <name type="scientific">Clostridium beijerinckii</name>
    <name type="common">Clostridium MP</name>
    <dbReference type="NCBI Taxonomy" id="1520"/>
    <lineage>
        <taxon>Bacteria</taxon>
        <taxon>Bacillati</taxon>
        <taxon>Bacillota</taxon>
        <taxon>Clostridia</taxon>
        <taxon>Eubacteriales</taxon>
        <taxon>Clostridiaceae</taxon>
        <taxon>Clostridium</taxon>
    </lineage>
</organism>
<dbReference type="GO" id="GO:0006310">
    <property type="term" value="P:DNA recombination"/>
    <property type="evidence" value="ECO:0007669"/>
    <property type="project" value="UniProtKB-KW"/>
</dbReference>
<accession>A0A9Q5CEC7</accession>
<gene>
    <name evidence="2" type="ORF">DFH45_000109</name>
</gene>
<evidence type="ECO:0000256" key="1">
    <source>
        <dbReference type="ARBA" id="ARBA00023172"/>
    </source>
</evidence>
<dbReference type="Gene3D" id="1.10.443.10">
    <property type="entry name" value="Intergrase catalytic core"/>
    <property type="match status" value="1"/>
</dbReference>
<comment type="caution">
    <text evidence="2">The sequence shown here is derived from an EMBL/GenBank/DDBJ whole genome shotgun (WGS) entry which is preliminary data.</text>
</comment>
<dbReference type="GO" id="GO:0003677">
    <property type="term" value="F:DNA binding"/>
    <property type="evidence" value="ECO:0007669"/>
    <property type="project" value="InterPro"/>
</dbReference>